<evidence type="ECO:0000313" key="2">
    <source>
        <dbReference type="EMBL" id="REJ24813.1"/>
    </source>
</evidence>
<protein>
    <submittedName>
        <fullName evidence="2">Uncharacterized protein</fullName>
    </submittedName>
</protein>
<dbReference type="Proteomes" id="UP000257014">
    <property type="component" value="Unassembled WGS sequence"/>
</dbReference>
<proteinExistence type="predicted"/>
<evidence type="ECO:0000313" key="3">
    <source>
        <dbReference type="Proteomes" id="UP000257014"/>
    </source>
</evidence>
<name>A0A3E0JY69_9BACI</name>
<reference evidence="2 3" key="1">
    <citation type="submission" date="2018-03" db="EMBL/GenBank/DDBJ databases">
        <authorList>
            <person name="Keele B.F."/>
        </authorList>
    </citation>
    <scope>NUCLEOTIDE SEQUENCE [LARGE SCALE GENOMIC DNA]</scope>
    <source>
        <strain evidence="2">ZCTH4_d</strain>
    </source>
</reference>
<sequence length="98" mass="10485">MKAPVGLFGPAGVDAPGDGNIIGDRGDRKGIFSRPGNTSYFPDSLQLKNVKNIHPPETEGWMFDLRERPLTGSLPLSDDFGLYPPDGQLSSDQSAAVI</sequence>
<dbReference type="AlphaFoldDB" id="A0A3E0JY69"/>
<dbReference type="EMBL" id="QEWE01000036">
    <property type="protein sequence ID" value="REJ24813.1"/>
    <property type="molecule type" value="Genomic_DNA"/>
</dbReference>
<evidence type="ECO:0000256" key="1">
    <source>
        <dbReference type="SAM" id="MobiDB-lite"/>
    </source>
</evidence>
<gene>
    <name evidence="2" type="ORF">C6P37_15645</name>
</gene>
<feature type="region of interest" description="Disordered" evidence="1">
    <location>
        <begin position="1"/>
        <end position="27"/>
    </location>
</feature>
<organism evidence="2 3">
    <name type="scientific">Caldibacillus debilis</name>
    <dbReference type="NCBI Taxonomy" id="301148"/>
    <lineage>
        <taxon>Bacteria</taxon>
        <taxon>Bacillati</taxon>
        <taxon>Bacillota</taxon>
        <taxon>Bacilli</taxon>
        <taxon>Bacillales</taxon>
        <taxon>Bacillaceae</taxon>
        <taxon>Caldibacillus</taxon>
    </lineage>
</organism>
<feature type="compositionally biased region" description="Polar residues" evidence="1">
    <location>
        <begin position="88"/>
        <end position="98"/>
    </location>
</feature>
<accession>A0A3E0JY69</accession>
<comment type="caution">
    <text evidence="2">The sequence shown here is derived from an EMBL/GenBank/DDBJ whole genome shotgun (WGS) entry which is preliminary data.</text>
</comment>
<feature type="region of interest" description="Disordered" evidence="1">
    <location>
        <begin position="76"/>
        <end position="98"/>
    </location>
</feature>